<evidence type="ECO:0000256" key="1">
    <source>
        <dbReference type="SAM" id="Phobius"/>
    </source>
</evidence>
<keyword evidence="1" id="KW-0472">Membrane</keyword>
<organism evidence="2 3">
    <name type="scientific">Stentor coeruleus</name>
    <dbReference type="NCBI Taxonomy" id="5963"/>
    <lineage>
        <taxon>Eukaryota</taxon>
        <taxon>Sar</taxon>
        <taxon>Alveolata</taxon>
        <taxon>Ciliophora</taxon>
        <taxon>Postciliodesmatophora</taxon>
        <taxon>Heterotrichea</taxon>
        <taxon>Heterotrichida</taxon>
        <taxon>Stentoridae</taxon>
        <taxon>Stentor</taxon>
    </lineage>
</organism>
<dbReference type="AlphaFoldDB" id="A0A1R2BBU5"/>
<name>A0A1R2BBU5_9CILI</name>
<sequence>MAFSHSRVLRIVSKYSQELENAYTIEPSKMIYNPDRYGFQYSNKLTKEGYEKGAKFLNRIPKYRETHPEILDTLKGQRLIMLYSIIGILAFSGFLTRERNEQDREMTFQLLKDREYVGRYAYKQLDVEYLPRSNPPFPL</sequence>
<comment type="caution">
    <text evidence="2">The sequence shown here is derived from an EMBL/GenBank/DDBJ whole genome shotgun (WGS) entry which is preliminary data.</text>
</comment>
<keyword evidence="3" id="KW-1185">Reference proteome</keyword>
<proteinExistence type="predicted"/>
<reference evidence="2 3" key="1">
    <citation type="submission" date="2016-11" db="EMBL/GenBank/DDBJ databases">
        <title>The macronuclear genome of Stentor coeruleus: a giant cell with tiny introns.</title>
        <authorList>
            <person name="Slabodnick M."/>
            <person name="Ruby J.G."/>
            <person name="Reiff S.B."/>
            <person name="Swart E.C."/>
            <person name="Gosai S."/>
            <person name="Prabakaran S."/>
            <person name="Witkowska E."/>
            <person name="Larue G.E."/>
            <person name="Fisher S."/>
            <person name="Freeman R.M."/>
            <person name="Gunawardena J."/>
            <person name="Chu W."/>
            <person name="Stover N.A."/>
            <person name="Gregory B.D."/>
            <person name="Nowacki M."/>
            <person name="Derisi J."/>
            <person name="Roy S.W."/>
            <person name="Marshall W.F."/>
            <person name="Sood P."/>
        </authorList>
    </citation>
    <scope>NUCLEOTIDE SEQUENCE [LARGE SCALE GENOMIC DNA]</scope>
    <source>
        <strain evidence="2">WM001</strain>
    </source>
</reference>
<dbReference type="Proteomes" id="UP000187209">
    <property type="component" value="Unassembled WGS sequence"/>
</dbReference>
<protein>
    <submittedName>
        <fullName evidence="2">Uncharacterized protein</fullName>
    </submittedName>
</protein>
<gene>
    <name evidence="2" type="ORF">SteCoe_26875</name>
</gene>
<keyword evidence="1" id="KW-1133">Transmembrane helix</keyword>
<evidence type="ECO:0000313" key="3">
    <source>
        <dbReference type="Proteomes" id="UP000187209"/>
    </source>
</evidence>
<accession>A0A1R2BBU5</accession>
<dbReference type="EMBL" id="MPUH01000764">
    <property type="protein sequence ID" value="OMJ74249.1"/>
    <property type="molecule type" value="Genomic_DNA"/>
</dbReference>
<evidence type="ECO:0000313" key="2">
    <source>
        <dbReference type="EMBL" id="OMJ74249.1"/>
    </source>
</evidence>
<dbReference type="OrthoDB" id="319947at2759"/>
<keyword evidence="1" id="KW-0812">Transmembrane</keyword>
<feature type="transmembrane region" description="Helical" evidence="1">
    <location>
        <begin position="79"/>
        <end position="96"/>
    </location>
</feature>